<dbReference type="AlphaFoldDB" id="A0A9D4S5Q7"/>
<organism evidence="2 3">
    <name type="scientific">Dreissena polymorpha</name>
    <name type="common">Zebra mussel</name>
    <name type="synonym">Mytilus polymorpha</name>
    <dbReference type="NCBI Taxonomy" id="45954"/>
    <lineage>
        <taxon>Eukaryota</taxon>
        <taxon>Metazoa</taxon>
        <taxon>Spiralia</taxon>
        <taxon>Lophotrochozoa</taxon>
        <taxon>Mollusca</taxon>
        <taxon>Bivalvia</taxon>
        <taxon>Autobranchia</taxon>
        <taxon>Heteroconchia</taxon>
        <taxon>Euheterodonta</taxon>
        <taxon>Imparidentia</taxon>
        <taxon>Neoheterodontei</taxon>
        <taxon>Myida</taxon>
        <taxon>Dreissenoidea</taxon>
        <taxon>Dreissenidae</taxon>
        <taxon>Dreissena</taxon>
    </lineage>
</organism>
<protein>
    <submittedName>
        <fullName evidence="2">Uncharacterized protein</fullName>
    </submittedName>
</protein>
<name>A0A9D4S5Q7_DREPO</name>
<accession>A0A9D4S5Q7</accession>
<gene>
    <name evidence="2" type="ORF">DPMN_015612</name>
</gene>
<reference evidence="2" key="1">
    <citation type="journal article" date="2019" name="bioRxiv">
        <title>The Genome of the Zebra Mussel, Dreissena polymorpha: A Resource for Invasive Species Research.</title>
        <authorList>
            <person name="McCartney M.A."/>
            <person name="Auch B."/>
            <person name="Kono T."/>
            <person name="Mallez S."/>
            <person name="Zhang Y."/>
            <person name="Obille A."/>
            <person name="Becker A."/>
            <person name="Abrahante J.E."/>
            <person name="Garbe J."/>
            <person name="Badalamenti J.P."/>
            <person name="Herman A."/>
            <person name="Mangelson H."/>
            <person name="Liachko I."/>
            <person name="Sullivan S."/>
            <person name="Sone E.D."/>
            <person name="Koren S."/>
            <person name="Silverstein K.A.T."/>
            <person name="Beckman K.B."/>
            <person name="Gohl D.M."/>
        </authorList>
    </citation>
    <scope>NUCLEOTIDE SEQUENCE</scope>
    <source>
        <strain evidence="2">Duluth1</strain>
        <tissue evidence="2">Whole animal</tissue>
    </source>
</reference>
<evidence type="ECO:0000313" key="2">
    <source>
        <dbReference type="EMBL" id="KAH3891508.1"/>
    </source>
</evidence>
<evidence type="ECO:0000313" key="3">
    <source>
        <dbReference type="Proteomes" id="UP000828390"/>
    </source>
</evidence>
<feature type="region of interest" description="Disordered" evidence="1">
    <location>
        <begin position="33"/>
        <end position="52"/>
    </location>
</feature>
<dbReference type="Proteomes" id="UP000828390">
    <property type="component" value="Unassembled WGS sequence"/>
</dbReference>
<sequence>MDREALGKWSCISRVEDRVDREAIYDHHDLVERRSGGDRAEGSPIGRDDRAEIGKMSCGEEVVYSPPSLRVSLSDHKTLSYFIAESIASDQTRQMHRLGKSYASRNAIRPIFA</sequence>
<evidence type="ECO:0000256" key="1">
    <source>
        <dbReference type="SAM" id="MobiDB-lite"/>
    </source>
</evidence>
<keyword evidence="3" id="KW-1185">Reference proteome</keyword>
<proteinExistence type="predicted"/>
<reference evidence="2" key="2">
    <citation type="submission" date="2020-11" db="EMBL/GenBank/DDBJ databases">
        <authorList>
            <person name="McCartney M.A."/>
            <person name="Auch B."/>
            <person name="Kono T."/>
            <person name="Mallez S."/>
            <person name="Becker A."/>
            <person name="Gohl D.M."/>
            <person name="Silverstein K.A.T."/>
            <person name="Koren S."/>
            <person name="Bechman K.B."/>
            <person name="Herman A."/>
            <person name="Abrahante J.E."/>
            <person name="Garbe J."/>
        </authorList>
    </citation>
    <scope>NUCLEOTIDE SEQUENCE</scope>
    <source>
        <strain evidence="2">Duluth1</strain>
        <tissue evidence="2">Whole animal</tissue>
    </source>
</reference>
<dbReference type="EMBL" id="JAIWYP010000001">
    <property type="protein sequence ID" value="KAH3891508.1"/>
    <property type="molecule type" value="Genomic_DNA"/>
</dbReference>
<comment type="caution">
    <text evidence="2">The sequence shown here is derived from an EMBL/GenBank/DDBJ whole genome shotgun (WGS) entry which is preliminary data.</text>
</comment>